<accession>A0ABT9QVR2</accession>
<keyword evidence="1" id="KW-0489">Methyltransferase</keyword>
<dbReference type="InterPro" id="IPR036388">
    <property type="entry name" value="WH-like_DNA-bd_sf"/>
</dbReference>
<evidence type="ECO:0000259" key="4">
    <source>
        <dbReference type="Pfam" id="PF00891"/>
    </source>
</evidence>
<dbReference type="PROSITE" id="PS51683">
    <property type="entry name" value="SAM_OMT_II"/>
    <property type="match status" value="1"/>
</dbReference>
<organism evidence="5 6">
    <name type="scientific">Streptosporangium lutulentum</name>
    <dbReference type="NCBI Taxonomy" id="1461250"/>
    <lineage>
        <taxon>Bacteria</taxon>
        <taxon>Bacillati</taxon>
        <taxon>Actinomycetota</taxon>
        <taxon>Actinomycetes</taxon>
        <taxon>Streptosporangiales</taxon>
        <taxon>Streptosporangiaceae</taxon>
        <taxon>Streptosporangium</taxon>
    </lineage>
</organism>
<sequence length="509" mass="54711">MSTILPSRKRGESVLPSRVSAHPRDAIQNLITRFWTACGLLAFVEIGVADCLANERRRSTKALAKDCRVDPDALGRLLAALAPQGLVAAEAETGAWYLCPAGERLINSRDDSLRSAVWTCGHPDYRQMLQMLPELVTSGTLPLPDFYSPRTFRNTAPGEEAESGQWEPQMPHAGQTILSMIRAFGDFGALLVAAEQRWADHLSDGALSVTELAERVGAEPGPVAAIAKALIGIGILTELPEDRYQLTEAGHTLRYGRPDSMRPAILMNAHPVWWDAIWNLTHVVQRGQPFLPPPHTSAYDVLRQDPDAQNLFDLFMSRRSAPVAYALGEWAATAAVPDGATFVDVGGGRGTLLAALLTALPTCRGVLLDRPVVIAQARTYLADHNVADRCEMSGGDFFAAIPQGGHTYVLGSVLHNLGDAAALHLLQLIRAAMTDGSAQLLCVDVLLPDGPQPHVGLGLLLRMMSLFPGGHERTITEYVALLHKAGFAVAATSSLPHGLSLVVARPTLS</sequence>
<dbReference type="Proteomes" id="UP001225356">
    <property type="component" value="Unassembled WGS sequence"/>
</dbReference>
<dbReference type="PANTHER" id="PTHR43712">
    <property type="entry name" value="PUTATIVE (AFU_ORTHOLOGUE AFUA_4G14580)-RELATED"/>
    <property type="match status" value="1"/>
</dbReference>
<dbReference type="RefSeq" id="WP_307569368.1">
    <property type="nucleotide sequence ID" value="NZ_JAUSQU010000003.1"/>
</dbReference>
<dbReference type="InterPro" id="IPR036390">
    <property type="entry name" value="WH_DNA-bd_sf"/>
</dbReference>
<evidence type="ECO:0000313" key="5">
    <source>
        <dbReference type="EMBL" id="MDP9850383.1"/>
    </source>
</evidence>
<comment type="caution">
    <text evidence="5">The sequence shown here is derived from an EMBL/GenBank/DDBJ whole genome shotgun (WGS) entry which is preliminary data.</text>
</comment>
<evidence type="ECO:0000256" key="3">
    <source>
        <dbReference type="ARBA" id="ARBA00022691"/>
    </source>
</evidence>
<dbReference type="InterPro" id="IPR016461">
    <property type="entry name" value="COMT-like"/>
</dbReference>
<dbReference type="SUPFAM" id="SSF46785">
    <property type="entry name" value="Winged helix' DNA-binding domain"/>
    <property type="match status" value="2"/>
</dbReference>
<dbReference type="Gene3D" id="1.10.10.10">
    <property type="entry name" value="Winged helix-like DNA-binding domain superfamily/Winged helix DNA-binding domain"/>
    <property type="match status" value="2"/>
</dbReference>
<feature type="domain" description="O-methyltransferase C-terminal" evidence="4">
    <location>
        <begin position="339"/>
        <end position="488"/>
    </location>
</feature>
<evidence type="ECO:0000256" key="2">
    <source>
        <dbReference type="ARBA" id="ARBA00022679"/>
    </source>
</evidence>
<dbReference type="InterPro" id="IPR001077">
    <property type="entry name" value="COMT_C"/>
</dbReference>
<evidence type="ECO:0000256" key="1">
    <source>
        <dbReference type="ARBA" id="ARBA00022603"/>
    </source>
</evidence>
<gene>
    <name evidence="5" type="ORF">J2853_009679</name>
</gene>
<dbReference type="Pfam" id="PF00891">
    <property type="entry name" value="Methyltransf_2"/>
    <property type="match status" value="1"/>
</dbReference>
<keyword evidence="3" id="KW-0949">S-adenosyl-L-methionine</keyword>
<protein>
    <recommendedName>
        <fullName evidence="4">O-methyltransferase C-terminal domain-containing protein</fullName>
    </recommendedName>
</protein>
<proteinExistence type="predicted"/>
<dbReference type="PANTHER" id="PTHR43712:SF2">
    <property type="entry name" value="O-METHYLTRANSFERASE CICE"/>
    <property type="match status" value="1"/>
</dbReference>
<dbReference type="EMBL" id="JAUSQU010000003">
    <property type="protein sequence ID" value="MDP9850383.1"/>
    <property type="molecule type" value="Genomic_DNA"/>
</dbReference>
<evidence type="ECO:0000313" key="6">
    <source>
        <dbReference type="Proteomes" id="UP001225356"/>
    </source>
</evidence>
<keyword evidence="6" id="KW-1185">Reference proteome</keyword>
<dbReference type="InterPro" id="IPR029063">
    <property type="entry name" value="SAM-dependent_MTases_sf"/>
</dbReference>
<keyword evidence="2" id="KW-0808">Transferase</keyword>
<reference evidence="5 6" key="1">
    <citation type="submission" date="2023-07" db="EMBL/GenBank/DDBJ databases">
        <title>Sequencing the genomes of 1000 actinobacteria strains.</title>
        <authorList>
            <person name="Klenk H.-P."/>
        </authorList>
    </citation>
    <scope>NUCLEOTIDE SEQUENCE [LARGE SCALE GENOMIC DNA]</scope>
    <source>
        <strain evidence="5 6">DSM 46740</strain>
    </source>
</reference>
<name>A0ABT9QVR2_9ACTN</name>
<dbReference type="Gene3D" id="3.40.50.150">
    <property type="entry name" value="Vaccinia Virus protein VP39"/>
    <property type="match status" value="1"/>
</dbReference>
<dbReference type="SUPFAM" id="SSF53335">
    <property type="entry name" value="S-adenosyl-L-methionine-dependent methyltransferases"/>
    <property type="match status" value="1"/>
</dbReference>